<accession>M2T7X8</accession>
<evidence type="ECO:0000256" key="10">
    <source>
        <dbReference type="ARBA" id="ARBA00030781"/>
    </source>
</evidence>
<evidence type="ECO:0000256" key="9">
    <source>
        <dbReference type="ARBA" id="ARBA00030407"/>
    </source>
</evidence>
<evidence type="ECO:0000256" key="5">
    <source>
        <dbReference type="ARBA" id="ARBA00023150"/>
    </source>
</evidence>
<proteinExistence type="inferred from homology"/>
<organism evidence="14 15">
    <name type="scientific">Pacificimonas flava</name>
    <dbReference type="NCBI Taxonomy" id="1234595"/>
    <lineage>
        <taxon>Bacteria</taxon>
        <taxon>Pseudomonadati</taxon>
        <taxon>Pseudomonadota</taxon>
        <taxon>Alphaproteobacteria</taxon>
        <taxon>Sphingomonadales</taxon>
        <taxon>Sphingosinicellaceae</taxon>
        <taxon>Pacificimonas</taxon>
    </lineage>
</organism>
<evidence type="ECO:0000256" key="1">
    <source>
        <dbReference type="ARBA" id="ARBA00005046"/>
    </source>
</evidence>
<dbReference type="CDD" id="cd00756">
    <property type="entry name" value="MoaE"/>
    <property type="match status" value="1"/>
</dbReference>
<keyword evidence="15" id="KW-1185">Reference proteome</keyword>
<dbReference type="Proteomes" id="UP000011717">
    <property type="component" value="Unassembled WGS sequence"/>
</dbReference>
<dbReference type="InterPro" id="IPR036563">
    <property type="entry name" value="MoaE_sf"/>
</dbReference>
<dbReference type="OrthoDB" id="9803224at2"/>
<dbReference type="GO" id="GO:0006777">
    <property type="term" value="P:Mo-molybdopterin cofactor biosynthetic process"/>
    <property type="evidence" value="ECO:0007669"/>
    <property type="project" value="UniProtKB-KW"/>
</dbReference>
<dbReference type="GO" id="GO:0030366">
    <property type="term" value="F:molybdopterin synthase activity"/>
    <property type="evidence" value="ECO:0007669"/>
    <property type="project" value="UniProtKB-EC"/>
</dbReference>
<comment type="pathway">
    <text evidence="1">Cofactor biosynthesis; molybdopterin biosynthesis.</text>
</comment>
<evidence type="ECO:0000256" key="8">
    <source>
        <dbReference type="ARBA" id="ARBA00029745"/>
    </source>
</evidence>
<comment type="subunit">
    <text evidence="7">Heterotetramer of 2 MoaD subunits and 2 MoaE subunits. Also stable as homodimer. The enzyme changes between these two forms during catalysis.</text>
</comment>
<evidence type="ECO:0000313" key="15">
    <source>
        <dbReference type="Proteomes" id="UP000011717"/>
    </source>
</evidence>
<reference evidence="14 15" key="1">
    <citation type="journal article" date="2013" name="Genome Announc.">
        <title>Draft Genome Sequence of Strain JLT2015T, Belonging to the Family Sphingomonadaceae of the Alphaproteobacteria.</title>
        <authorList>
            <person name="Tang K."/>
            <person name="Liu K."/>
            <person name="Li S."/>
            <person name="Jiao N."/>
        </authorList>
    </citation>
    <scope>NUCLEOTIDE SEQUENCE [LARGE SCALE GENOMIC DNA]</scope>
    <source>
        <strain evidence="14 15">JLT2015</strain>
    </source>
</reference>
<dbReference type="RefSeq" id="WP_008602494.1">
    <property type="nucleotide sequence ID" value="NZ_AMRV01000006.1"/>
</dbReference>
<name>M2T7X8_9SPHN</name>
<evidence type="ECO:0000256" key="13">
    <source>
        <dbReference type="SAM" id="MobiDB-lite"/>
    </source>
</evidence>
<dbReference type="AlphaFoldDB" id="M2T7X8"/>
<evidence type="ECO:0000256" key="12">
    <source>
        <dbReference type="ARBA" id="ARBA00049878"/>
    </source>
</evidence>
<evidence type="ECO:0000256" key="3">
    <source>
        <dbReference type="ARBA" id="ARBA00011950"/>
    </source>
</evidence>
<evidence type="ECO:0000256" key="2">
    <source>
        <dbReference type="ARBA" id="ARBA00005426"/>
    </source>
</evidence>
<comment type="function">
    <text evidence="6">Converts molybdopterin precursor Z into molybdopterin. This requires the incorporation of two sulfur atoms into precursor Z to generate a dithiolene group. The sulfur is provided by MoaD.</text>
</comment>
<sequence>MTSVHSVAVQQEPFDSAAEGARLKQTGGEAGALVTFTGIVRGRPGSSLTLQHYAGMTERQMDAIAAQASERFALLGCHVIHRYGRLLPGEEIVFVGVSSAHRGEAFRAAEFLIDWLKTRAPFWKKEEDPSGTSRWVEARDADDAAAARWD</sequence>
<dbReference type="SUPFAM" id="SSF54690">
    <property type="entry name" value="Molybdopterin synthase subunit MoaE"/>
    <property type="match status" value="1"/>
</dbReference>
<dbReference type="PANTHER" id="PTHR23404">
    <property type="entry name" value="MOLYBDOPTERIN SYNTHASE RELATED"/>
    <property type="match status" value="1"/>
</dbReference>
<dbReference type="InterPro" id="IPR003448">
    <property type="entry name" value="Mopterin_biosynth_MoaE"/>
</dbReference>
<keyword evidence="5" id="KW-0501">Molybdenum cofactor biosynthesis</keyword>
<comment type="caution">
    <text evidence="14">The sequence shown here is derived from an EMBL/GenBank/DDBJ whole genome shotgun (WGS) entry which is preliminary data.</text>
</comment>
<evidence type="ECO:0000256" key="4">
    <source>
        <dbReference type="ARBA" id="ARBA00013858"/>
    </source>
</evidence>
<feature type="region of interest" description="Disordered" evidence="13">
    <location>
        <begin position="125"/>
        <end position="150"/>
    </location>
</feature>
<dbReference type="Pfam" id="PF02391">
    <property type="entry name" value="MoaE"/>
    <property type="match status" value="1"/>
</dbReference>
<comment type="catalytic activity">
    <reaction evidence="12">
        <text>2 [molybdopterin-synthase sulfur-carrier protein]-C-terminal-Gly-aminoethanethioate + cyclic pyranopterin phosphate + H2O = molybdopterin + 2 [molybdopterin-synthase sulfur-carrier protein]-C-terminal Gly-Gly + 2 H(+)</text>
        <dbReference type="Rhea" id="RHEA:26333"/>
        <dbReference type="Rhea" id="RHEA-COMP:12202"/>
        <dbReference type="Rhea" id="RHEA-COMP:19907"/>
        <dbReference type="ChEBI" id="CHEBI:15377"/>
        <dbReference type="ChEBI" id="CHEBI:15378"/>
        <dbReference type="ChEBI" id="CHEBI:58698"/>
        <dbReference type="ChEBI" id="CHEBI:59648"/>
        <dbReference type="ChEBI" id="CHEBI:90778"/>
        <dbReference type="ChEBI" id="CHEBI:232372"/>
        <dbReference type="EC" id="2.8.1.12"/>
    </reaction>
</comment>
<evidence type="ECO:0000256" key="11">
    <source>
        <dbReference type="ARBA" id="ARBA00032474"/>
    </source>
</evidence>
<evidence type="ECO:0000256" key="6">
    <source>
        <dbReference type="ARBA" id="ARBA00025448"/>
    </source>
</evidence>
<evidence type="ECO:0000256" key="7">
    <source>
        <dbReference type="ARBA" id="ARBA00026066"/>
    </source>
</evidence>
<comment type="similarity">
    <text evidence="2">Belongs to the MoaE family.</text>
</comment>
<dbReference type="Gene3D" id="3.90.1170.40">
    <property type="entry name" value="Molybdopterin biosynthesis MoaE subunit"/>
    <property type="match status" value="1"/>
</dbReference>
<dbReference type="UniPathway" id="UPA00344"/>
<dbReference type="PATRIC" id="fig|1234595.3.peg.2022"/>
<dbReference type="EC" id="2.8.1.12" evidence="3"/>
<gene>
    <name evidence="14" type="ORF">C725_2021</name>
</gene>
<protein>
    <recommendedName>
        <fullName evidence="4">Molybdopterin synthase catalytic subunit</fullName>
        <ecNumber evidence="3">2.8.1.12</ecNumber>
    </recommendedName>
    <alternativeName>
        <fullName evidence="10">MPT synthase subunit 2</fullName>
    </alternativeName>
    <alternativeName>
        <fullName evidence="8">Molybdenum cofactor biosynthesis protein E</fullName>
    </alternativeName>
    <alternativeName>
        <fullName evidence="9">Molybdopterin-converting factor large subunit</fullName>
    </alternativeName>
    <alternativeName>
        <fullName evidence="11">Molybdopterin-converting factor subunit 2</fullName>
    </alternativeName>
</protein>
<dbReference type="EMBL" id="AMRV01000006">
    <property type="protein sequence ID" value="EMD82634.1"/>
    <property type="molecule type" value="Genomic_DNA"/>
</dbReference>
<evidence type="ECO:0000313" key="14">
    <source>
        <dbReference type="EMBL" id="EMD82634.1"/>
    </source>
</evidence>